<reference evidence="3" key="1">
    <citation type="journal article" date="2011" name="J. Virol.">
        <title>Campylobacter jejuni group III phage CP81 contains many T4-like genes without belonging to the T4-type phage group: implications for the evolution of T4 phages.</title>
        <authorList>
            <person name="Hammerl J.A."/>
            <person name="Jackel C."/>
            <person name="Reetz J."/>
            <person name="Beck S."/>
            <person name="Alter T."/>
            <person name="Lurz R."/>
            <person name="Barretto C."/>
            <person name="Brussow H."/>
            <person name="Hertwig S."/>
        </authorList>
    </citation>
    <scope>NUCLEOTIDE SEQUENCE [LARGE SCALE GENOMIC DNA]</scope>
</reference>
<keyword evidence="1" id="KW-1133">Transmembrane helix</keyword>
<keyword evidence="3" id="KW-1185">Reference proteome</keyword>
<evidence type="ECO:0000313" key="2">
    <source>
        <dbReference type="EMBL" id="CBZ42301.1"/>
    </source>
</evidence>
<name>G0LWC8_9CAUD</name>
<evidence type="ECO:0000313" key="3">
    <source>
        <dbReference type="Proteomes" id="UP000008182"/>
    </source>
</evidence>
<proteinExistence type="predicted"/>
<organism evidence="2 3">
    <name type="scientific">Campylobacter phage CP81</name>
    <dbReference type="NCBI Taxonomy" id="2927008"/>
    <lineage>
        <taxon>Viruses</taxon>
        <taxon>Duplodnaviria</taxon>
        <taxon>Heunggongvirae</taxon>
        <taxon>Uroviricota</taxon>
        <taxon>Caudoviricetes</taxon>
        <taxon>Connertonviridae</taxon>
        <taxon>Fletchervirus</taxon>
        <taxon>Fletchervirus CP81</taxon>
    </lineage>
</organism>
<keyword evidence="1" id="KW-0812">Transmembrane</keyword>
<dbReference type="RefSeq" id="YP_009623360.1">
    <property type="nucleotide sequence ID" value="NC_042112.1"/>
</dbReference>
<protein>
    <submittedName>
        <fullName evidence="2">Uncharacterized protein</fullName>
    </submittedName>
</protein>
<sequence length="45" mass="5446">MMNSLKSTMIKKGIYSKLIFYNFMYLVIFSISEFLNTLIFIKERK</sequence>
<evidence type="ECO:0000256" key="1">
    <source>
        <dbReference type="SAM" id="Phobius"/>
    </source>
</evidence>
<dbReference type="EMBL" id="FR823450">
    <property type="protein sequence ID" value="CBZ42301.1"/>
    <property type="molecule type" value="Genomic_DNA"/>
</dbReference>
<keyword evidence="1" id="KW-0472">Membrane</keyword>
<dbReference type="GeneID" id="40100018"/>
<accession>G0LWC8</accession>
<dbReference type="Proteomes" id="UP000008182">
    <property type="component" value="Segment"/>
</dbReference>
<feature type="transmembrane region" description="Helical" evidence="1">
    <location>
        <begin position="20"/>
        <end position="41"/>
    </location>
</feature>